<evidence type="ECO:0000313" key="2">
    <source>
        <dbReference type="EMBL" id="KHN42854.1"/>
    </source>
</evidence>
<dbReference type="PANTHER" id="PTHR37392">
    <property type="entry name" value="OS09G0556800 PROTEIN"/>
    <property type="match status" value="1"/>
</dbReference>
<evidence type="ECO:0000313" key="3">
    <source>
        <dbReference type="EMBL" id="RZB65442.1"/>
    </source>
</evidence>
<proteinExistence type="predicted"/>
<protein>
    <submittedName>
        <fullName evidence="2">Uncharacterized protein</fullName>
    </submittedName>
</protein>
<name>A0A0B2SF10_GLYSO</name>
<feature type="compositionally biased region" description="Polar residues" evidence="1">
    <location>
        <begin position="230"/>
        <end position="240"/>
    </location>
</feature>
<dbReference type="Proteomes" id="UP000053555">
    <property type="component" value="Unassembled WGS sequence"/>
</dbReference>
<evidence type="ECO:0000313" key="4">
    <source>
        <dbReference type="Proteomes" id="UP000289340"/>
    </source>
</evidence>
<dbReference type="EMBL" id="QZWG01000015">
    <property type="protein sequence ID" value="RZB65442.1"/>
    <property type="molecule type" value="Genomic_DNA"/>
</dbReference>
<reference evidence="3 4" key="2">
    <citation type="submission" date="2018-09" db="EMBL/GenBank/DDBJ databases">
        <title>A high-quality reference genome of wild soybean provides a powerful tool to mine soybean genomes.</title>
        <authorList>
            <person name="Xie M."/>
            <person name="Chung C.Y.L."/>
            <person name="Li M.-W."/>
            <person name="Wong F.-L."/>
            <person name="Chan T.-F."/>
            <person name="Lam H.-M."/>
        </authorList>
    </citation>
    <scope>NUCLEOTIDE SEQUENCE [LARGE SCALE GENOMIC DNA]</scope>
    <source>
        <strain evidence="4">cv. W05</strain>
        <tissue evidence="3">Hypocotyl of etiolated seedlings</tissue>
    </source>
</reference>
<dbReference type="PANTHER" id="PTHR37392:SF1">
    <property type="entry name" value="OS09G0556800 PROTEIN"/>
    <property type="match status" value="1"/>
</dbReference>
<dbReference type="EMBL" id="KN644042">
    <property type="protein sequence ID" value="KHN42854.1"/>
    <property type="molecule type" value="Genomic_DNA"/>
</dbReference>
<gene>
    <name evidence="3" type="ORF">D0Y65_041484</name>
    <name evidence="2" type="ORF">glysoja_041059</name>
</gene>
<dbReference type="Gramene" id="XM_028346884.1">
    <property type="protein sequence ID" value="XP_028202685.1"/>
    <property type="gene ID" value="LOC114386829"/>
</dbReference>
<dbReference type="Proteomes" id="UP000289340">
    <property type="component" value="Chromosome 15"/>
</dbReference>
<accession>A0A0B2SF10</accession>
<reference evidence="2" key="1">
    <citation type="submission" date="2014-07" db="EMBL/GenBank/DDBJ databases">
        <title>Identification of a novel salt tolerance gene in wild soybean by whole-genome sequencing.</title>
        <authorList>
            <person name="Lam H.-M."/>
            <person name="Qi X."/>
            <person name="Li M.-W."/>
            <person name="Liu X."/>
            <person name="Xie M."/>
            <person name="Ni M."/>
            <person name="Xu X."/>
        </authorList>
    </citation>
    <scope>NUCLEOTIDE SEQUENCE [LARGE SCALE GENOMIC DNA]</scope>
    <source>
        <tissue evidence="2">Root</tissue>
    </source>
</reference>
<feature type="region of interest" description="Disordered" evidence="1">
    <location>
        <begin position="269"/>
        <end position="288"/>
    </location>
</feature>
<dbReference type="AlphaFoldDB" id="A0A0B2SF10"/>
<evidence type="ECO:0000256" key="1">
    <source>
        <dbReference type="SAM" id="MobiDB-lite"/>
    </source>
</evidence>
<organism evidence="2">
    <name type="scientific">Glycine soja</name>
    <name type="common">Wild soybean</name>
    <dbReference type="NCBI Taxonomy" id="3848"/>
    <lineage>
        <taxon>Eukaryota</taxon>
        <taxon>Viridiplantae</taxon>
        <taxon>Streptophyta</taxon>
        <taxon>Embryophyta</taxon>
        <taxon>Tracheophyta</taxon>
        <taxon>Spermatophyta</taxon>
        <taxon>Magnoliopsida</taxon>
        <taxon>eudicotyledons</taxon>
        <taxon>Gunneridae</taxon>
        <taxon>Pentapetalae</taxon>
        <taxon>rosids</taxon>
        <taxon>fabids</taxon>
        <taxon>Fabales</taxon>
        <taxon>Fabaceae</taxon>
        <taxon>Papilionoideae</taxon>
        <taxon>50 kb inversion clade</taxon>
        <taxon>NPAAA clade</taxon>
        <taxon>indigoferoid/millettioid clade</taxon>
        <taxon>Phaseoleae</taxon>
        <taxon>Glycine</taxon>
        <taxon>Glycine subgen. Soja</taxon>
    </lineage>
</organism>
<feature type="compositionally biased region" description="Polar residues" evidence="1">
    <location>
        <begin position="207"/>
        <end position="223"/>
    </location>
</feature>
<feature type="compositionally biased region" description="Polar residues" evidence="1">
    <location>
        <begin position="367"/>
        <end position="392"/>
    </location>
</feature>
<keyword evidence="4" id="KW-1185">Reference proteome</keyword>
<feature type="region of interest" description="Disordered" evidence="1">
    <location>
        <begin position="206"/>
        <end position="240"/>
    </location>
</feature>
<feature type="region of interest" description="Disordered" evidence="1">
    <location>
        <begin position="351"/>
        <end position="394"/>
    </location>
</feature>
<feature type="compositionally biased region" description="Basic and acidic residues" evidence="1">
    <location>
        <begin position="269"/>
        <end position="278"/>
    </location>
</feature>
<sequence length="460" mass="52372">MVYSKAPTAYYSTLHDSISSLCKTILPFGLKKHRCLVSAEQKLWQLQSDNLKWQRDSLYQMLNLVALHRDDILSEAEVSAFRTHLLETLLASPPPHQDHALIIKDKLMFLQELLNAKCISEGEYHSSRRPLLVRLAVQGGEIEGRDVIIAGSKDTKQDSEEEWSEIDLKDEQCLVNKENSNSKKTSKQARKQVVKGATSVFGFGSSYKPSKNSTERSIFNSPSLHKHSAQSKMSSPSIYAQSELRHSKENNPFWDGPEKMKRKPFRALFHRDKNKKEGNGGGDGLEAAEKSANKQWGFDGLRKWKKSDTDDDTVPLSLNERSDSVAYLPSYQLSSTIPYGELSMKNKLHSGLSPSDFSMDDKKELSRTPTEMRSTNTNLNFSRDQKQANSTKLPDYYKAELESDFPKPLDVVKKQFKDSVGEFENMHNDAENSMGWTTFEDEENLHPNLFVHQEKSLRKQ</sequence>